<name>A0ACC3NKV5_9PEZI</name>
<evidence type="ECO:0000313" key="2">
    <source>
        <dbReference type="Proteomes" id="UP001281147"/>
    </source>
</evidence>
<protein>
    <submittedName>
        <fullName evidence="1">Uncharacterized protein</fullName>
    </submittedName>
</protein>
<dbReference type="Proteomes" id="UP001281147">
    <property type="component" value="Unassembled WGS sequence"/>
</dbReference>
<sequence length="677" mass="76147">MSTITDQTTDEDLPQVWATFIARINKKTEWNLDEKNPESVDQVISYINPAKEEPAESHEKAKKVWRSTLVSVDRLGVFVQRFGGFAVQVASVKYKEVFANITTLMERISVFLKNLSMYMDNSNAEVKLDKRLRKTVYRVLECLVDILKTTHSLTTEQKARIKLKAKSFAFGEDEGIKASLTVMETLVSNFTGAQISMIVQDLSEAARNVRGIDRKLDVLSDAAERQTTIMTQQTTTLTQQTTTLNGQTAMLTQQTTTLDHHTTTLSQLAAADDKQAARDKRPWDRQAELWATHVEGIDQWLLERPSLSKWANPKSTAVEVFTLRAPSGFGKIYLSSVVTHHIQQQHRGDGRVVVAYYYFQKEAGEKTTRQMNRAIKTVIWQLPQACRQFAKEAAKVCESGVDLNNTSNAWKRLITDSSAKGVDATLFVVLDGLDELDSEPGKPLLSIINQIRPGTTSSVERTTSLGVRLFITGAPEVLDPLRNSIEPSLPEINLEPAAEREAYVNEADLVLYIEDRINRTERLQQLDDALKERIKKELAKGARGAYSRLSYLLDDLVNLQNTSQIDDILKRANQSLTEMVADMIDALNKTLTRNEVVEANVLLHWITASFGALSVSEYEAMLALGSDGQPLGLEERIRKKYTELFSLDENKLITLRDGVEEFLKQENDTLLEQGRTS</sequence>
<organism evidence="1 2">
    <name type="scientific">Vermiconidia calcicola</name>
    <dbReference type="NCBI Taxonomy" id="1690605"/>
    <lineage>
        <taxon>Eukaryota</taxon>
        <taxon>Fungi</taxon>
        <taxon>Dikarya</taxon>
        <taxon>Ascomycota</taxon>
        <taxon>Pezizomycotina</taxon>
        <taxon>Dothideomycetes</taxon>
        <taxon>Dothideomycetidae</taxon>
        <taxon>Mycosphaerellales</taxon>
        <taxon>Extremaceae</taxon>
        <taxon>Vermiconidia</taxon>
    </lineage>
</organism>
<proteinExistence type="predicted"/>
<evidence type="ECO:0000313" key="1">
    <source>
        <dbReference type="EMBL" id="KAK3718641.1"/>
    </source>
</evidence>
<accession>A0ACC3NKV5</accession>
<reference evidence="1" key="1">
    <citation type="submission" date="2023-07" db="EMBL/GenBank/DDBJ databases">
        <title>Black Yeasts Isolated from many extreme environments.</title>
        <authorList>
            <person name="Coleine C."/>
            <person name="Stajich J.E."/>
            <person name="Selbmann L."/>
        </authorList>
    </citation>
    <scope>NUCLEOTIDE SEQUENCE</scope>
    <source>
        <strain evidence="1">CCFEE 5714</strain>
    </source>
</reference>
<keyword evidence="2" id="KW-1185">Reference proteome</keyword>
<dbReference type="EMBL" id="JAUTXU010000030">
    <property type="protein sequence ID" value="KAK3718641.1"/>
    <property type="molecule type" value="Genomic_DNA"/>
</dbReference>
<gene>
    <name evidence="1" type="ORF">LTR37_004858</name>
</gene>
<comment type="caution">
    <text evidence="1">The sequence shown here is derived from an EMBL/GenBank/DDBJ whole genome shotgun (WGS) entry which is preliminary data.</text>
</comment>